<keyword evidence="3" id="KW-1133">Transmembrane helix</keyword>
<protein>
    <submittedName>
        <fullName evidence="4">Hemolysin XhlA family protein</fullName>
    </submittedName>
</protein>
<evidence type="ECO:0000256" key="1">
    <source>
        <dbReference type="SAM" id="Coils"/>
    </source>
</evidence>
<dbReference type="InterPro" id="IPR019715">
    <property type="entry name" value="Haemolysin_XhlA"/>
</dbReference>
<accession>A0A841TVG4</accession>
<reference evidence="4 5" key="1">
    <citation type="submission" date="2020-08" db="EMBL/GenBank/DDBJ databases">
        <title>Cohnella phylogeny.</title>
        <authorList>
            <person name="Dunlap C."/>
        </authorList>
    </citation>
    <scope>NUCLEOTIDE SEQUENCE [LARGE SCALE GENOMIC DNA]</scope>
    <source>
        <strain evidence="4 5">DSM 25239</strain>
    </source>
</reference>
<evidence type="ECO:0000256" key="2">
    <source>
        <dbReference type="SAM" id="MobiDB-lite"/>
    </source>
</evidence>
<name>A0A841TVG4_9BACL</name>
<evidence type="ECO:0000256" key="3">
    <source>
        <dbReference type="SAM" id="Phobius"/>
    </source>
</evidence>
<sequence>MKNELCHTGPRQGPDSTGVIPVSNDEVLSEIRERLVRVETKIDSMNDVKMTADTAKAIATEALQDSRSAQRRIDDIEDNQRWLWRTTVGAIMAAVVSAIIAAMSNIGKG</sequence>
<keyword evidence="3" id="KW-0812">Transmembrane</keyword>
<gene>
    <name evidence="4" type="ORF">H7B90_00450</name>
</gene>
<proteinExistence type="predicted"/>
<feature type="region of interest" description="Disordered" evidence="2">
    <location>
        <begin position="1"/>
        <end position="21"/>
    </location>
</feature>
<feature type="coiled-coil region" evidence="1">
    <location>
        <begin position="28"/>
        <end position="79"/>
    </location>
</feature>
<comment type="caution">
    <text evidence="4">The sequence shown here is derived from an EMBL/GenBank/DDBJ whole genome shotgun (WGS) entry which is preliminary data.</text>
</comment>
<keyword evidence="1" id="KW-0175">Coiled coil</keyword>
<keyword evidence="3" id="KW-0472">Membrane</keyword>
<evidence type="ECO:0000313" key="4">
    <source>
        <dbReference type="EMBL" id="MBB6689860.1"/>
    </source>
</evidence>
<dbReference type="AlphaFoldDB" id="A0A841TVG4"/>
<dbReference type="EMBL" id="JACJVR010000002">
    <property type="protein sequence ID" value="MBB6689860.1"/>
    <property type="molecule type" value="Genomic_DNA"/>
</dbReference>
<dbReference type="Proteomes" id="UP000553776">
    <property type="component" value="Unassembled WGS sequence"/>
</dbReference>
<evidence type="ECO:0000313" key="5">
    <source>
        <dbReference type="Proteomes" id="UP000553776"/>
    </source>
</evidence>
<keyword evidence="5" id="KW-1185">Reference proteome</keyword>
<dbReference type="Pfam" id="PF10779">
    <property type="entry name" value="XhlA"/>
    <property type="match status" value="1"/>
</dbReference>
<organism evidence="4 5">
    <name type="scientific">Cohnella xylanilytica</name>
    <dbReference type="NCBI Taxonomy" id="557555"/>
    <lineage>
        <taxon>Bacteria</taxon>
        <taxon>Bacillati</taxon>
        <taxon>Bacillota</taxon>
        <taxon>Bacilli</taxon>
        <taxon>Bacillales</taxon>
        <taxon>Paenibacillaceae</taxon>
        <taxon>Cohnella</taxon>
    </lineage>
</organism>
<feature type="transmembrane region" description="Helical" evidence="3">
    <location>
        <begin position="82"/>
        <end position="103"/>
    </location>
</feature>